<organism evidence="3 4">
    <name type="scientific">Thanatephorus cucumeris (strain AG1-IB / isolate 7/3/14)</name>
    <name type="common">Lettuce bottom rot fungus</name>
    <name type="synonym">Rhizoctonia solani</name>
    <dbReference type="NCBI Taxonomy" id="1108050"/>
    <lineage>
        <taxon>Eukaryota</taxon>
        <taxon>Fungi</taxon>
        <taxon>Dikarya</taxon>
        <taxon>Basidiomycota</taxon>
        <taxon>Agaricomycotina</taxon>
        <taxon>Agaricomycetes</taxon>
        <taxon>Cantharellales</taxon>
        <taxon>Ceratobasidiaceae</taxon>
        <taxon>Rhizoctonia</taxon>
        <taxon>Rhizoctonia solani AG-1</taxon>
    </lineage>
</organism>
<dbReference type="Gene3D" id="2.30.180.10">
    <property type="entry name" value="FAS1 domain"/>
    <property type="match status" value="2"/>
</dbReference>
<evidence type="ECO:0000313" key="3">
    <source>
        <dbReference type="EMBL" id="CEL58764.1"/>
    </source>
</evidence>
<dbReference type="OrthoDB" id="286301at2759"/>
<dbReference type="Pfam" id="PF02469">
    <property type="entry name" value="Fasciclin"/>
    <property type="match status" value="1"/>
</dbReference>
<name>A0A0B7FPB9_THACB</name>
<dbReference type="AlphaFoldDB" id="A0A0B7FPB9"/>
<proteinExistence type="predicted"/>
<evidence type="ECO:0000259" key="2">
    <source>
        <dbReference type="PROSITE" id="PS50213"/>
    </source>
</evidence>
<dbReference type="SMART" id="SM00554">
    <property type="entry name" value="FAS1"/>
    <property type="match status" value="1"/>
</dbReference>
<dbReference type="EMBL" id="LN679133">
    <property type="protein sequence ID" value="CEL58764.1"/>
    <property type="molecule type" value="Genomic_DNA"/>
</dbReference>
<dbReference type="InterPro" id="IPR050904">
    <property type="entry name" value="Adhesion/Biosynth-related"/>
</dbReference>
<protein>
    <recommendedName>
        <fullName evidence="2">FAS1 domain-containing protein</fullName>
    </recommendedName>
</protein>
<dbReference type="PANTHER" id="PTHR10900">
    <property type="entry name" value="PERIOSTIN-RELATED"/>
    <property type="match status" value="1"/>
</dbReference>
<feature type="domain" description="FAS1" evidence="2">
    <location>
        <begin position="345"/>
        <end position="480"/>
    </location>
</feature>
<dbReference type="PROSITE" id="PS50213">
    <property type="entry name" value="FAS1"/>
    <property type="match status" value="1"/>
</dbReference>
<sequence length="484" mass="54805">MTKWMNSMLQAIVVNPHRHHIRSGWAVWAGNHVLSFALPRSSIMEVNLYHISTGQPHTQHQELSSTERWLWVLGDPAFLELTLHPSNVDPIHFERLLRVFTRLIPPLVTVRDVGVFRPSNPGGIKRIAWSLVWASELSHLSAMKFLTRVVPVLLAASSMVRAASIAVRTNDDFFSEFIDALNKNNLTTLAESYKRVARTDEGKEVIDALKNNGKVTVLAPDNKSFKPDHPSLSPDVLLYNTVWGSIDDDFEGNSRKLSRRKSTQTRDVVNTAQQRPPPNRRQKRTDPQKYQVQVIDRFSSDESWKRWTNTPLILIDRAVGSAKVVNRFNFKNIIVLIIDKVLSLPAKISDLLCKPLIKSAPNGLVKFGDALKKAGLSDLIDDRGERITLFAPIDDQFCDIDKLSKDELKSFLKNHFFFGRIVFSPVFTSVRKATAESGKQLEFSYENDIHYVCCGKDKSVVLRSDVISENGVVHVIDKPLKCDY</sequence>
<dbReference type="GO" id="GO:0005615">
    <property type="term" value="C:extracellular space"/>
    <property type="evidence" value="ECO:0007669"/>
    <property type="project" value="TreeGrafter"/>
</dbReference>
<reference evidence="3 4" key="1">
    <citation type="submission" date="2014-11" db="EMBL/GenBank/DDBJ databases">
        <authorList>
            <person name="Wibberg Daniel"/>
        </authorList>
    </citation>
    <scope>NUCLEOTIDE SEQUENCE [LARGE SCALE GENOMIC DNA]</scope>
    <source>
        <strain evidence="3">Rhizoctonia solani AG1-IB 7/3/14</strain>
    </source>
</reference>
<dbReference type="PANTHER" id="PTHR10900:SF77">
    <property type="entry name" value="FI19380P1"/>
    <property type="match status" value="1"/>
</dbReference>
<dbReference type="Proteomes" id="UP000059188">
    <property type="component" value="Unassembled WGS sequence"/>
</dbReference>
<feature type="region of interest" description="Disordered" evidence="1">
    <location>
        <begin position="254"/>
        <end position="289"/>
    </location>
</feature>
<keyword evidence="4" id="KW-1185">Reference proteome</keyword>
<dbReference type="InterPro" id="IPR000782">
    <property type="entry name" value="FAS1_domain"/>
</dbReference>
<accession>A0A0B7FPB9</accession>
<evidence type="ECO:0000256" key="1">
    <source>
        <dbReference type="SAM" id="MobiDB-lite"/>
    </source>
</evidence>
<dbReference type="STRING" id="1108050.A0A0B7FPB9"/>
<gene>
    <name evidence="3" type="ORF">RSOLAG1IB_08810</name>
</gene>
<evidence type="ECO:0000313" key="4">
    <source>
        <dbReference type="Proteomes" id="UP000059188"/>
    </source>
</evidence>
<dbReference type="InterPro" id="IPR036378">
    <property type="entry name" value="FAS1_dom_sf"/>
</dbReference>
<dbReference type="SUPFAM" id="SSF82153">
    <property type="entry name" value="FAS1 domain"/>
    <property type="match status" value="1"/>
</dbReference>